<name>A0A8G1A3Q7_9EURY</name>
<keyword evidence="2 11" id="KW-0963">Cytoplasm</keyword>
<evidence type="ECO:0000313" key="15">
    <source>
        <dbReference type="Proteomes" id="UP000826709"/>
    </source>
</evidence>
<comment type="subcellular location">
    <subcellularLocation>
        <location evidence="1 11">Cytoplasm</location>
    </subcellularLocation>
</comment>
<dbReference type="GO" id="GO:0002161">
    <property type="term" value="F:aminoacyl-tRNA deacylase activity"/>
    <property type="evidence" value="ECO:0007669"/>
    <property type="project" value="InterPro"/>
</dbReference>
<dbReference type="NCBIfam" id="TIGR00422">
    <property type="entry name" value="valS"/>
    <property type="match status" value="1"/>
</dbReference>
<evidence type="ECO:0000313" key="14">
    <source>
        <dbReference type="EMBL" id="QYZ79878.1"/>
    </source>
</evidence>
<dbReference type="InterPro" id="IPR009008">
    <property type="entry name" value="Val/Leu/Ile-tRNA-synth_edit"/>
</dbReference>
<dbReference type="Gene3D" id="3.40.50.620">
    <property type="entry name" value="HUPs"/>
    <property type="match status" value="2"/>
</dbReference>
<dbReference type="InterPro" id="IPR002300">
    <property type="entry name" value="aa-tRNA-synth_Ia"/>
</dbReference>
<dbReference type="Proteomes" id="UP000826709">
    <property type="component" value="Chromosome"/>
</dbReference>
<dbReference type="KEGG" id="mfk:E2N92_10810"/>
<keyword evidence="6 11" id="KW-0648">Protein biosynthesis</keyword>
<dbReference type="InterPro" id="IPR033705">
    <property type="entry name" value="Anticodon_Ia_Val"/>
</dbReference>
<keyword evidence="5 11" id="KW-0067">ATP-binding</keyword>
<sequence>MSSSHTIPKNYDFREVEERWQRTWRDEDNYFDPDSTKPRFIIDTPPPYPTGNFHIGNALNWCYIDFIARYKRMRGYNVMFPQGWDCHGLPTEVKVEEIHGITKNDVPREEFRRLCRELTHENIAKMRTTLRRCGFSTDWSHEYITMLPQYFGKTQLSFLRMLKAGYIYQSEHPVNFCTRCETAIAFAEVSHEGRETKLNFFDFDGLEIATTRPELLAACVAVAVHPEDERYTDLVGKHLTVPLFGHEVAVIKDEDVDPSFGSGAVMICTFGDKQDVHWWKKYDLPLRKAIDRKGRMTALCGRYEGMKAEECRTAILGDMEAAGILKRQEKLEQRVGTCWRCKTPIEILSERQWFVRIKPEEILKAARQVKWYPEHMQMRLENWVEQMEWDWCISRQRIFATPIPVWFCAKCGEMVLPDEADLPIDPTVTKPNHPCPTCGSEEFVGEDDVLDTWMDSSISVLNITGWDGSETPEIFPAQLRPQGHDIIRTWAFYTILRSVALTGERPWDGILVNGMVLGEDGYKMSKSRNNIIPPEDILSEYGADAFRQWGAMGSATGQDIMFNWNDVVAASRFQTKMWNIIRFVLTQLEREPVDEAAEVTELLDRWLLVKLSKTAAEVTNALETYQFDQGLKAIRDFTRNILADDYIELVKGRLYSDAPERASACRALTITVDALCRMIAPYTPHFAEECWAQFREDSVLKQPWVEIAVDDPEAERIGDHVVGLTAELRRYKHDAGLALNAPFGTMNIYAPDQIDDSGDVARALNATVAWKTGEPKLEKSVAGVTFNMAVIGPKLRKQAKAFMQAVEALPAEAIVTPPATVSVDGEEIAVPEDAFAPKFAFSVEGEEVEVLDFDEVTVTLRRD</sequence>
<keyword evidence="15" id="KW-1185">Reference proteome</keyword>
<dbReference type="SUPFAM" id="SSF50677">
    <property type="entry name" value="ValRS/IleRS/LeuRS editing domain"/>
    <property type="match status" value="1"/>
</dbReference>
<dbReference type="CDD" id="cd07962">
    <property type="entry name" value="Anticodon_Ia_Val"/>
    <property type="match status" value="1"/>
</dbReference>
<dbReference type="PROSITE" id="PS00178">
    <property type="entry name" value="AA_TRNA_LIGASE_I"/>
    <property type="match status" value="1"/>
</dbReference>
<dbReference type="FunFam" id="3.40.50.620:FF:000192">
    <property type="entry name" value="Valine--tRNA ligase"/>
    <property type="match status" value="1"/>
</dbReference>
<protein>
    <recommendedName>
        <fullName evidence="11">Valine--tRNA ligase</fullName>
        <ecNumber evidence="11">6.1.1.9</ecNumber>
    </recommendedName>
    <alternativeName>
        <fullName evidence="11">Valyl-tRNA synthetase</fullName>
        <shortName evidence="11">ValRS</shortName>
    </alternativeName>
</protein>
<dbReference type="InterPro" id="IPR001412">
    <property type="entry name" value="aa-tRNA-synth_I_CS"/>
</dbReference>
<evidence type="ECO:0000256" key="8">
    <source>
        <dbReference type="ARBA" id="ARBA00047552"/>
    </source>
</evidence>
<evidence type="ECO:0000256" key="3">
    <source>
        <dbReference type="ARBA" id="ARBA00022598"/>
    </source>
</evidence>
<dbReference type="SUPFAM" id="SSF52374">
    <property type="entry name" value="Nucleotidylyl transferase"/>
    <property type="match status" value="1"/>
</dbReference>
<dbReference type="HAMAP" id="MF_02005">
    <property type="entry name" value="Val_tRNA_synth_type2"/>
    <property type="match status" value="1"/>
</dbReference>
<dbReference type="SUPFAM" id="SSF47323">
    <property type="entry name" value="Anticodon-binding domain of a subclass of class I aminoacyl-tRNA synthetases"/>
    <property type="match status" value="1"/>
</dbReference>
<dbReference type="EC" id="6.1.1.9" evidence="11"/>
<feature type="short sequence motif" description="'HIGH' region" evidence="11">
    <location>
        <begin position="47"/>
        <end position="57"/>
    </location>
</feature>
<evidence type="ECO:0000259" key="13">
    <source>
        <dbReference type="Pfam" id="PF08264"/>
    </source>
</evidence>
<reference evidence="14" key="1">
    <citation type="journal article" date="2005" name="Int. J. Syst. Evol. Microbiol.">
        <title>Methanofollis formosanus sp. nov., isolated from a fish pond.</title>
        <authorList>
            <person name="Wu S.Y."/>
            <person name="Chen S.C."/>
            <person name="Lai M.C."/>
        </authorList>
    </citation>
    <scope>NUCLEOTIDE SEQUENCE</scope>
    <source>
        <strain evidence="14">ML15</strain>
    </source>
</reference>
<dbReference type="InterPro" id="IPR002303">
    <property type="entry name" value="Valyl-tRNA_ligase"/>
</dbReference>
<keyword evidence="7 11" id="KW-0030">Aminoacyl-tRNA synthetase</keyword>
<dbReference type="RefSeq" id="WP_220681185.1">
    <property type="nucleotide sequence ID" value="NZ_CP037968.1"/>
</dbReference>
<comment type="function">
    <text evidence="9 11">Catalyzes the attachment of valine to tRNA(Val). As ValRS can inadvertently accommodate and process structurally similar amino acids such as threonine, to avoid such errors, it has a 'posttransfer' editing activity that hydrolyzes mischarged Thr-tRNA(Val) in a tRNA-dependent manner.</text>
</comment>
<dbReference type="GO" id="GO:0005524">
    <property type="term" value="F:ATP binding"/>
    <property type="evidence" value="ECO:0007669"/>
    <property type="project" value="UniProtKB-UniRule"/>
</dbReference>
<dbReference type="AlphaFoldDB" id="A0A8G1A3Q7"/>
<dbReference type="InterPro" id="IPR013155">
    <property type="entry name" value="M/V/L/I-tRNA-synth_anticd-bd"/>
</dbReference>
<evidence type="ECO:0000256" key="5">
    <source>
        <dbReference type="ARBA" id="ARBA00022840"/>
    </source>
</evidence>
<dbReference type="FunFam" id="3.40.50.620:FF:000324">
    <property type="entry name" value="Valine--tRNA ligase"/>
    <property type="match status" value="1"/>
</dbReference>
<evidence type="ECO:0000256" key="10">
    <source>
        <dbReference type="ARBA" id="ARBA00061452"/>
    </source>
</evidence>
<dbReference type="OrthoDB" id="23906at2157"/>
<dbReference type="GO" id="GO:0005829">
    <property type="term" value="C:cytosol"/>
    <property type="evidence" value="ECO:0007669"/>
    <property type="project" value="TreeGrafter"/>
</dbReference>
<dbReference type="InterPro" id="IPR022874">
    <property type="entry name" value="Valine-tRNA_ligase_type_2"/>
</dbReference>
<feature type="binding site" evidence="11">
    <location>
        <position position="526"/>
    </location>
    <ligand>
        <name>ATP</name>
        <dbReference type="ChEBI" id="CHEBI:30616"/>
    </ligand>
</feature>
<evidence type="ECO:0000256" key="2">
    <source>
        <dbReference type="ARBA" id="ARBA00022490"/>
    </source>
</evidence>
<keyword evidence="3 11" id="KW-0436">Ligase</keyword>
<dbReference type="EMBL" id="CP037968">
    <property type="protein sequence ID" value="QYZ79878.1"/>
    <property type="molecule type" value="Genomic_DNA"/>
</dbReference>
<dbReference type="GO" id="GO:0006438">
    <property type="term" value="P:valyl-tRNA aminoacylation"/>
    <property type="evidence" value="ECO:0007669"/>
    <property type="project" value="UniProtKB-UniRule"/>
</dbReference>
<comment type="domain">
    <text evidence="11">ValRS has two distinct active sites: one for aminoacylation and one for editing. The misactivated threonine is translocated from the active site to the editing site.</text>
</comment>
<dbReference type="InterPro" id="IPR009080">
    <property type="entry name" value="tRNAsynth_Ia_anticodon-bd"/>
</dbReference>
<dbReference type="PANTHER" id="PTHR11946:SF93">
    <property type="entry name" value="VALINE--TRNA LIGASE, CHLOROPLASTIC_MITOCHONDRIAL 2"/>
    <property type="match status" value="1"/>
</dbReference>
<keyword evidence="4 11" id="KW-0547">Nucleotide-binding</keyword>
<evidence type="ECO:0000256" key="11">
    <source>
        <dbReference type="HAMAP-Rule" id="MF_02005"/>
    </source>
</evidence>
<feature type="domain" description="Aminoacyl-tRNA synthetase class Ia" evidence="12">
    <location>
        <begin position="20"/>
        <end position="562"/>
    </location>
</feature>
<evidence type="ECO:0000259" key="12">
    <source>
        <dbReference type="Pfam" id="PF00133"/>
    </source>
</evidence>
<dbReference type="InterPro" id="IPR014729">
    <property type="entry name" value="Rossmann-like_a/b/a_fold"/>
</dbReference>
<organism evidence="14 15">
    <name type="scientific">Methanofollis formosanus</name>
    <dbReference type="NCBI Taxonomy" id="299308"/>
    <lineage>
        <taxon>Archaea</taxon>
        <taxon>Methanobacteriati</taxon>
        <taxon>Methanobacteriota</taxon>
        <taxon>Stenosarchaea group</taxon>
        <taxon>Methanomicrobia</taxon>
        <taxon>Methanomicrobiales</taxon>
        <taxon>Methanomicrobiaceae</taxon>
        <taxon>Methanofollis</taxon>
    </lineage>
</organism>
<evidence type="ECO:0000256" key="7">
    <source>
        <dbReference type="ARBA" id="ARBA00023146"/>
    </source>
</evidence>
<evidence type="ECO:0000256" key="1">
    <source>
        <dbReference type="ARBA" id="ARBA00004496"/>
    </source>
</evidence>
<evidence type="ECO:0000256" key="4">
    <source>
        <dbReference type="ARBA" id="ARBA00022741"/>
    </source>
</evidence>
<evidence type="ECO:0000256" key="6">
    <source>
        <dbReference type="ARBA" id="ARBA00022917"/>
    </source>
</evidence>
<proteinExistence type="inferred from homology"/>
<dbReference type="CDD" id="cd00817">
    <property type="entry name" value="ValRS_core"/>
    <property type="match status" value="1"/>
</dbReference>
<feature type="short sequence motif" description="'KMSKS' region" evidence="11">
    <location>
        <begin position="523"/>
        <end position="527"/>
    </location>
</feature>
<dbReference type="NCBIfam" id="NF009687">
    <property type="entry name" value="PRK13208.1"/>
    <property type="match status" value="1"/>
</dbReference>
<dbReference type="GO" id="GO:0004832">
    <property type="term" value="F:valine-tRNA ligase activity"/>
    <property type="evidence" value="ECO:0007669"/>
    <property type="project" value="UniProtKB-UniRule"/>
</dbReference>
<gene>
    <name evidence="11" type="primary">valS</name>
    <name evidence="14" type="ORF">E2N92_10810</name>
</gene>
<dbReference type="Gene3D" id="1.10.730.10">
    <property type="entry name" value="Isoleucyl-tRNA Synthetase, Domain 1"/>
    <property type="match status" value="1"/>
</dbReference>
<dbReference type="PRINTS" id="PR00986">
    <property type="entry name" value="TRNASYNTHVAL"/>
</dbReference>
<accession>A0A8G1A3Q7</accession>
<dbReference type="PANTHER" id="PTHR11946">
    <property type="entry name" value="VALYL-TRNA SYNTHETASES"/>
    <property type="match status" value="1"/>
</dbReference>
<reference evidence="14" key="2">
    <citation type="submission" date="2019-03" db="EMBL/GenBank/DDBJ databases">
        <authorList>
            <person name="Chen S.-C."/>
            <person name="Wu S.-Y."/>
            <person name="Lai M.-C."/>
        </authorList>
    </citation>
    <scope>NUCLEOTIDE SEQUENCE</scope>
    <source>
        <strain evidence="14">ML15</strain>
    </source>
</reference>
<dbReference type="Pfam" id="PF08264">
    <property type="entry name" value="Anticodon_1"/>
    <property type="match status" value="1"/>
</dbReference>
<comment type="catalytic activity">
    <reaction evidence="8 11">
        <text>tRNA(Val) + L-valine + ATP = L-valyl-tRNA(Val) + AMP + diphosphate</text>
        <dbReference type="Rhea" id="RHEA:10704"/>
        <dbReference type="Rhea" id="RHEA-COMP:9672"/>
        <dbReference type="Rhea" id="RHEA-COMP:9708"/>
        <dbReference type="ChEBI" id="CHEBI:30616"/>
        <dbReference type="ChEBI" id="CHEBI:33019"/>
        <dbReference type="ChEBI" id="CHEBI:57762"/>
        <dbReference type="ChEBI" id="CHEBI:78442"/>
        <dbReference type="ChEBI" id="CHEBI:78537"/>
        <dbReference type="ChEBI" id="CHEBI:456215"/>
        <dbReference type="EC" id="6.1.1.9"/>
    </reaction>
</comment>
<feature type="domain" description="Methionyl/Valyl/Leucyl/Isoleucyl-tRNA synthetase anticodon-binding" evidence="13">
    <location>
        <begin position="604"/>
        <end position="742"/>
    </location>
</feature>
<comment type="similarity">
    <text evidence="10 11">Belongs to the class-I aminoacyl-tRNA synthetase family. ValS type 2 subfamily.</text>
</comment>
<evidence type="ECO:0000256" key="9">
    <source>
        <dbReference type="ARBA" id="ARBA00055630"/>
    </source>
</evidence>
<dbReference type="Pfam" id="PF00133">
    <property type="entry name" value="tRNA-synt_1"/>
    <property type="match status" value="1"/>
</dbReference>